<evidence type="ECO:0000313" key="6">
    <source>
        <dbReference type="EMBL" id="KIO17775.1"/>
    </source>
</evidence>
<name>A0A0C3PSS1_9AGAM</name>
<dbReference type="EMBL" id="KN823344">
    <property type="protein sequence ID" value="KIO17775.1"/>
    <property type="molecule type" value="Genomic_DNA"/>
</dbReference>
<evidence type="ECO:0000259" key="5">
    <source>
        <dbReference type="Pfam" id="PF00081"/>
    </source>
</evidence>
<feature type="domain" description="Manganese/iron superoxide dismutase N-terminal" evidence="5">
    <location>
        <begin position="31"/>
        <end position="56"/>
    </location>
</feature>
<accession>A0A0C3PSS1</accession>
<dbReference type="SUPFAM" id="SSF46609">
    <property type="entry name" value="Fe,Mn superoxide dismutase (SOD), N-terminal domain"/>
    <property type="match status" value="1"/>
</dbReference>
<proteinExistence type="inferred from homology"/>
<dbReference type="HOGENOM" id="CLU_2414920_0_0_1"/>
<protein>
    <recommendedName>
        <fullName evidence="2">superoxide dismutase</fullName>
        <ecNumber evidence="2">1.15.1.1</ecNumber>
    </recommendedName>
</protein>
<evidence type="ECO:0000256" key="1">
    <source>
        <dbReference type="ARBA" id="ARBA00008714"/>
    </source>
</evidence>
<keyword evidence="3" id="KW-0479">Metal-binding</keyword>
<dbReference type="AlphaFoldDB" id="A0A0C3PSS1"/>
<sequence length="92" mass="10386">MFELNPGLDDVIPDITFSYQLNPASGSAALHTLPDLPYGYDALEPHICKETSSVIHMELADAEEDHGLRNARSSRLDLDRIVRRETRLTTYE</sequence>
<evidence type="ECO:0000256" key="3">
    <source>
        <dbReference type="ARBA" id="ARBA00022723"/>
    </source>
</evidence>
<dbReference type="EC" id="1.15.1.1" evidence="2"/>
<reference evidence="6 7" key="1">
    <citation type="submission" date="2014-04" db="EMBL/GenBank/DDBJ databases">
        <authorList>
            <consortium name="DOE Joint Genome Institute"/>
            <person name="Kuo A."/>
            <person name="Girlanda M."/>
            <person name="Perotto S."/>
            <person name="Kohler A."/>
            <person name="Nagy L.G."/>
            <person name="Floudas D."/>
            <person name="Copeland A."/>
            <person name="Barry K.W."/>
            <person name="Cichocki N."/>
            <person name="Veneault-Fourrey C."/>
            <person name="LaButti K."/>
            <person name="Lindquist E.A."/>
            <person name="Lipzen A."/>
            <person name="Lundell T."/>
            <person name="Morin E."/>
            <person name="Murat C."/>
            <person name="Sun H."/>
            <person name="Tunlid A."/>
            <person name="Henrissat B."/>
            <person name="Grigoriev I.V."/>
            <person name="Hibbett D.S."/>
            <person name="Martin F."/>
            <person name="Nordberg H.P."/>
            <person name="Cantor M.N."/>
            <person name="Hua S.X."/>
        </authorList>
    </citation>
    <scope>NUCLEOTIDE SEQUENCE [LARGE SCALE GENOMIC DNA]</scope>
    <source>
        <strain evidence="6 7">MUT 4182</strain>
    </source>
</reference>
<reference evidence="7" key="2">
    <citation type="submission" date="2015-01" db="EMBL/GenBank/DDBJ databases">
        <title>Evolutionary Origins and Diversification of the Mycorrhizal Mutualists.</title>
        <authorList>
            <consortium name="DOE Joint Genome Institute"/>
            <consortium name="Mycorrhizal Genomics Consortium"/>
            <person name="Kohler A."/>
            <person name="Kuo A."/>
            <person name="Nagy L.G."/>
            <person name="Floudas D."/>
            <person name="Copeland A."/>
            <person name="Barry K.W."/>
            <person name="Cichocki N."/>
            <person name="Veneault-Fourrey C."/>
            <person name="LaButti K."/>
            <person name="Lindquist E.A."/>
            <person name="Lipzen A."/>
            <person name="Lundell T."/>
            <person name="Morin E."/>
            <person name="Murat C."/>
            <person name="Riley R."/>
            <person name="Ohm R."/>
            <person name="Sun H."/>
            <person name="Tunlid A."/>
            <person name="Henrissat B."/>
            <person name="Grigoriev I.V."/>
            <person name="Hibbett D.S."/>
            <person name="Martin F."/>
        </authorList>
    </citation>
    <scope>NUCLEOTIDE SEQUENCE [LARGE SCALE GENOMIC DNA]</scope>
    <source>
        <strain evidence="7">MUT 4182</strain>
    </source>
</reference>
<dbReference type="OrthoDB" id="239262at2759"/>
<keyword evidence="7" id="KW-1185">Reference proteome</keyword>
<evidence type="ECO:0000256" key="2">
    <source>
        <dbReference type="ARBA" id="ARBA00012682"/>
    </source>
</evidence>
<dbReference type="Proteomes" id="UP000054248">
    <property type="component" value="Unassembled WGS sequence"/>
</dbReference>
<comment type="similarity">
    <text evidence="1">Belongs to the iron/manganese superoxide dismutase family.</text>
</comment>
<gene>
    <name evidence="6" type="ORF">M407DRAFT_32547</name>
</gene>
<dbReference type="GO" id="GO:0004784">
    <property type="term" value="F:superoxide dismutase activity"/>
    <property type="evidence" value="ECO:0007669"/>
    <property type="project" value="UniProtKB-EC"/>
</dbReference>
<evidence type="ECO:0000256" key="4">
    <source>
        <dbReference type="ARBA" id="ARBA00023002"/>
    </source>
</evidence>
<organism evidence="6 7">
    <name type="scientific">Tulasnella calospora MUT 4182</name>
    <dbReference type="NCBI Taxonomy" id="1051891"/>
    <lineage>
        <taxon>Eukaryota</taxon>
        <taxon>Fungi</taxon>
        <taxon>Dikarya</taxon>
        <taxon>Basidiomycota</taxon>
        <taxon>Agaricomycotina</taxon>
        <taxon>Agaricomycetes</taxon>
        <taxon>Cantharellales</taxon>
        <taxon>Tulasnellaceae</taxon>
        <taxon>Tulasnella</taxon>
    </lineage>
</organism>
<evidence type="ECO:0000313" key="7">
    <source>
        <dbReference type="Proteomes" id="UP000054248"/>
    </source>
</evidence>
<dbReference type="InterPro" id="IPR036324">
    <property type="entry name" value="Mn/Fe_SOD_N_sf"/>
</dbReference>
<keyword evidence="4" id="KW-0560">Oxidoreductase</keyword>
<dbReference type="InterPro" id="IPR019831">
    <property type="entry name" value="Mn/Fe_SOD_N"/>
</dbReference>
<dbReference type="Pfam" id="PF00081">
    <property type="entry name" value="Sod_Fe_N"/>
    <property type="match status" value="1"/>
</dbReference>
<dbReference type="GO" id="GO:0046872">
    <property type="term" value="F:metal ion binding"/>
    <property type="evidence" value="ECO:0007669"/>
    <property type="project" value="UniProtKB-KW"/>
</dbReference>